<protein>
    <submittedName>
        <fullName evidence="2">Uncharacterized protein</fullName>
    </submittedName>
</protein>
<dbReference type="AlphaFoldDB" id="A0AAX2DT89"/>
<evidence type="ECO:0000313" key="3">
    <source>
        <dbReference type="Proteomes" id="UP000183610"/>
    </source>
</evidence>
<evidence type="ECO:0000256" key="1">
    <source>
        <dbReference type="SAM" id="Phobius"/>
    </source>
</evidence>
<feature type="transmembrane region" description="Helical" evidence="1">
    <location>
        <begin position="12"/>
        <end position="37"/>
    </location>
</feature>
<gene>
    <name evidence="2" type="ORF">SAMN05421782_11913</name>
</gene>
<name>A0AAX2DT89_LISIV</name>
<dbReference type="RefSeq" id="WP_003719485.1">
    <property type="nucleotide sequence ID" value="NZ_FNMX01000019.1"/>
</dbReference>
<accession>A0AAX2DT89</accession>
<comment type="caution">
    <text evidence="2">The sequence shown here is derived from an EMBL/GenBank/DDBJ whole genome shotgun (WGS) entry which is preliminary data.</text>
</comment>
<evidence type="ECO:0000313" key="2">
    <source>
        <dbReference type="EMBL" id="SDX37450.1"/>
    </source>
</evidence>
<reference evidence="2 3" key="1">
    <citation type="submission" date="2016-10" db="EMBL/GenBank/DDBJ databases">
        <authorList>
            <person name="Varghese N."/>
            <person name="Submissions S."/>
        </authorList>
    </citation>
    <scope>NUCLEOTIDE SEQUENCE [LARGE SCALE GENOMIC DNA]</scope>
    <source>
        <strain evidence="2 3">ATCC 49954</strain>
    </source>
</reference>
<keyword evidence="1" id="KW-0812">Transmembrane</keyword>
<organism evidence="2 3">
    <name type="scientific">Listeria ivanovii</name>
    <dbReference type="NCBI Taxonomy" id="1638"/>
    <lineage>
        <taxon>Bacteria</taxon>
        <taxon>Bacillati</taxon>
        <taxon>Bacillota</taxon>
        <taxon>Bacilli</taxon>
        <taxon>Bacillales</taxon>
        <taxon>Listeriaceae</taxon>
        <taxon>Listeria</taxon>
    </lineage>
</organism>
<keyword evidence="1" id="KW-0472">Membrane</keyword>
<proteinExistence type="predicted"/>
<sequence>MIDKVAKFIGAFTIYALWMLVIIFVLGIVIKGIWWTWSNIF</sequence>
<dbReference type="EMBL" id="FNMX01000019">
    <property type="protein sequence ID" value="SDX37450.1"/>
    <property type="molecule type" value="Genomic_DNA"/>
</dbReference>
<dbReference type="Proteomes" id="UP000183610">
    <property type="component" value="Unassembled WGS sequence"/>
</dbReference>
<keyword evidence="1" id="KW-1133">Transmembrane helix</keyword>